<evidence type="ECO:0000313" key="3">
    <source>
        <dbReference type="Proteomes" id="UP000314294"/>
    </source>
</evidence>
<accession>A0A4Z2ILU8</accession>
<sequence length="194" mass="20109">MYDDLHPTQTRAPHLSPEPPGSACLIRPRGGVKRPAGAGEKGLKELLTRLNSHPLAPAYAPWAVTCEIAAPLGGGRSVRPGFPPGPGCVAVHTSLSSTELQLTASTGTAGLNLSHAVPSVGLRLTGSNDSLDADIGSVDLFGEVPDRLVGVFVGVRVDVDPAARQLDCMGEKEEILKQIAAHDSLPNISSSVSR</sequence>
<keyword evidence="3" id="KW-1185">Reference proteome</keyword>
<name>A0A4Z2ILU8_9TELE</name>
<evidence type="ECO:0000313" key="2">
    <source>
        <dbReference type="EMBL" id="TNN78172.1"/>
    </source>
</evidence>
<dbReference type="Proteomes" id="UP000314294">
    <property type="component" value="Unassembled WGS sequence"/>
</dbReference>
<feature type="region of interest" description="Disordered" evidence="1">
    <location>
        <begin position="1"/>
        <end position="38"/>
    </location>
</feature>
<comment type="caution">
    <text evidence="2">The sequence shown here is derived from an EMBL/GenBank/DDBJ whole genome shotgun (WGS) entry which is preliminary data.</text>
</comment>
<organism evidence="2 3">
    <name type="scientific">Liparis tanakae</name>
    <name type="common">Tanaka's snailfish</name>
    <dbReference type="NCBI Taxonomy" id="230148"/>
    <lineage>
        <taxon>Eukaryota</taxon>
        <taxon>Metazoa</taxon>
        <taxon>Chordata</taxon>
        <taxon>Craniata</taxon>
        <taxon>Vertebrata</taxon>
        <taxon>Euteleostomi</taxon>
        <taxon>Actinopterygii</taxon>
        <taxon>Neopterygii</taxon>
        <taxon>Teleostei</taxon>
        <taxon>Neoteleostei</taxon>
        <taxon>Acanthomorphata</taxon>
        <taxon>Eupercaria</taxon>
        <taxon>Perciformes</taxon>
        <taxon>Cottioidei</taxon>
        <taxon>Cottales</taxon>
        <taxon>Liparidae</taxon>
        <taxon>Liparis</taxon>
    </lineage>
</organism>
<gene>
    <name evidence="2" type="ORF">EYF80_011677</name>
</gene>
<evidence type="ECO:0000256" key="1">
    <source>
        <dbReference type="SAM" id="MobiDB-lite"/>
    </source>
</evidence>
<proteinExistence type="predicted"/>
<dbReference type="AlphaFoldDB" id="A0A4Z2ILU8"/>
<reference evidence="2 3" key="1">
    <citation type="submission" date="2019-03" db="EMBL/GenBank/DDBJ databases">
        <title>First draft genome of Liparis tanakae, snailfish: a comprehensive survey of snailfish specific genes.</title>
        <authorList>
            <person name="Kim W."/>
            <person name="Song I."/>
            <person name="Jeong J.-H."/>
            <person name="Kim D."/>
            <person name="Kim S."/>
            <person name="Ryu S."/>
            <person name="Song J.Y."/>
            <person name="Lee S.K."/>
        </authorList>
    </citation>
    <scope>NUCLEOTIDE SEQUENCE [LARGE SCALE GENOMIC DNA]</scope>
    <source>
        <tissue evidence="2">Muscle</tissue>
    </source>
</reference>
<dbReference type="EMBL" id="SRLO01000076">
    <property type="protein sequence ID" value="TNN78172.1"/>
    <property type="molecule type" value="Genomic_DNA"/>
</dbReference>
<protein>
    <submittedName>
        <fullName evidence="2">Uncharacterized protein</fullName>
    </submittedName>
</protein>